<dbReference type="PANTHER" id="PTHR32094">
    <property type="entry name" value="FANCONI ANEMIA GROUP E PROTEIN"/>
    <property type="match status" value="1"/>
</dbReference>
<dbReference type="Gene3D" id="1.25.40.480">
    <property type="match status" value="1"/>
</dbReference>
<organism evidence="2 3">
    <name type="scientific">Cyanidium caldarium</name>
    <name type="common">Red alga</name>
    <dbReference type="NCBI Taxonomy" id="2771"/>
    <lineage>
        <taxon>Eukaryota</taxon>
        <taxon>Rhodophyta</taxon>
        <taxon>Bangiophyceae</taxon>
        <taxon>Cyanidiales</taxon>
        <taxon>Cyanidiaceae</taxon>
        <taxon>Cyanidium</taxon>
    </lineage>
</organism>
<sequence>MGRTVALLSWERVFQAEPLCWADVQLAWSAAPTAADDLLRWLETAPPAPSGCRVLLSCLPTAQRRGVLTVLWRERRRFVPGRLRAVLEAHAWDVLAASRKRERELLVDGDAVERAWRTYAEEDLLEEYCALLFDKCWEGVSDASDDRTRDQDITASEDASTASVIAPPSDAEEHQHASGESERVVGAWLKHLHQLRTEASAAVHTSSLPPLDRTALRRLASRLATNAERCALASLQAEGQLPAASAEEVLRAVLLPCFAAATAPIPRPLYAAAAAIARRQPRAVSEALLLPLLTTSTDPPAWSAAASSNSDDENALAAPQADVCVRLLREALPGEIVSETLRRALSIGLRQPWNERALRVLEEMFTRARPRLDAAALLQVASALEAHAASPALTDSGLRFAKLTLAFITHYPEAAATEPCRQRLLAALRQLPPNFLAAAAAQKLDGGARPT</sequence>
<dbReference type="EMBL" id="JANCYW010000005">
    <property type="protein sequence ID" value="KAK4535536.1"/>
    <property type="molecule type" value="Genomic_DNA"/>
</dbReference>
<gene>
    <name evidence="2" type="ORF">CDCA_CDCA05G1561</name>
</gene>
<proteinExistence type="predicted"/>
<dbReference type="GO" id="GO:0043240">
    <property type="term" value="C:Fanconi anaemia nuclear complex"/>
    <property type="evidence" value="ECO:0007669"/>
    <property type="project" value="InterPro"/>
</dbReference>
<protein>
    <recommendedName>
        <fullName evidence="4">Fanconi Anaemia group E protein C-terminal domain-containing protein</fullName>
    </recommendedName>
</protein>
<dbReference type="PANTHER" id="PTHR32094:SF5">
    <property type="entry name" value="FANCONI ANEMIA GROUP E PROTEIN"/>
    <property type="match status" value="1"/>
</dbReference>
<evidence type="ECO:0000313" key="2">
    <source>
        <dbReference type="EMBL" id="KAK4535536.1"/>
    </source>
</evidence>
<evidence type="ECO:0000313" key="3">
    <source>
        <dbReference type="Proteomes" id="UP001301350"/>
    </source>
</evidence>
<evidence type="ECO:0008006" key="4">
    <source>
        <dbReference type="Google" id="ProtNLM"/>
    </source>
</evidence>
<feature type="compositionally biased region" description="Basic and acidic residues" evidence="1">
    <location>
        <begin position="171"/>
        <end position="180"/>
    </location>
</feature>
<comment type="caution">
    <text evidence="2">The sequence shown here is derived from an EMBL/GenBank/DDBJ whole genome shotgun (WGS) entry which is preliminary data.</text>
</comment>
<accession>A0AAV9ITN4</accession>
<dbReference type="AlphaFoldDB" id="A0AAV9ITN4"/>
<dbReference type="GO" id="GO:0036297">
    <property type="term" value="P:interstrand cross-link repair"/>
    <property type="evidence" value="ECO:0007669"/>
    <property type="project" value="InterPro"/>
</dbReference>
<dbReference type="InterPro" id="IPR039685">
    <property type="entry name" value="FANCE"/>
</dbReference>
<feature type="region of interest" description="Disordered" evidence="1">
    <location>
        <begin position="142"/>
        <end position="180"/>
    </location>
</feature>
<evidence type="ECO:0000256" key="1">
    <source>
        <dbReference type="SAM" id="MobiDB-lite"/>
    </source>
</evidence>
<dbReference type="Proteomes" id="UP001301350">
    <property type="component" value="Unassembled WGS sequence"/>
</dbReference>
<reference evidence="2 3" key="1">
    <citation type="submission" date="2022-07" db="EMBL/GenBank/DDBJ databases">
        <title>Genome-wide signatures of adaptation to extreme environments.</title>
        <authorList>
            <person name="Cho C.H."/>
            <person name="Yoon H.S."/>
        </authorList>
    </citation>
    <scope>NUCLEOTIDE SEQUENCE [LARGE SCALE GENOMIC DNA]</scope>
    <source>
        <strain evidence="2 3">DBV 063 E5</strain>
    </source>
</reference>
<feature type="compositionally biased region" description="Polar residues" evidence="1">
    <location>
        <begin position="153"/>
        <end position="163"/>
    </location>
</feature>
<keyword evidence="3" id="KW-1185">Reference proteome</keyword>
<name>A0AAV9ITN4_CYACA</name>